<dbReference type="STRING" id="158607.A0A2P5HPF7"/>
<reference evidence="3" key="1">
    <citation type="submission" date="2017-09" db="EMBL/GenBank/DDBJ databases">
        <title>Polyketide synthases of a Diaporthe helianthi virulent isolate.</title>
        <authorList>
            <person name="Baroncelli R."/>
        </authorList>
    </citation>
    <scope>NUCLEOTIDE SEQUENCE [LARGE SCALE GENOMIC DNA]</scope>
    <source>
        <strain evidence="3">7/96</strain>
    </source>
</reference>
<dbReference type="EMBL" id="MAVT02001073">
    <property type="protein sequence ID" value="POS72140.1"/>
    <property type="molecule type" value="Genomic_DNA"/>
</dbReference>
<feature type="domain" description="HD/PDEase" evidence="2">
    <location>
        <begin position="61"/>
        <end position="191"/>
    </location>
</feature>
<dbReference type="SUPFAM" id="SSF109604">
    <property type="entry name" value="HD-domain/PDEase-like"/>
    <property type="match status" value="1"/>
</dbReference>
<dbReference type="SMART" id="SM00471">
    <property type="entry name" value="HDc"/>
    <property type="match status" value="1"/>
</dbReference>
<sequence length="252" mass="28207">MDEVLLKKVGAKGRRASMTEEPNESEQAANDAWTGRVGNLSYDELIQSVSSYVKEYMSHYDPSHDYNHIQRVHRLALLILHKEIQSDKAGTPQYNETLLTLGALLHDVGDRKYLLPGQDSTTLVRDVLLERGCPADLADKVQDLVLHVSFSSEKKDPQKVLDKIGCIPELAIVQDADRLDALGAVGIARCFTFGGAKMSERGLHGCIDHFGEKLELLEGMMKTDTGRQLARERTERLKIFRGWWESENLGSS</sequence>
<dbReference type="AlphaFoldDB" id="A0A2P5HPF7"/>
<evidence type="ECO:0000313" key="4">
    <source>
        <dbReference type="Proteomes" id="UP000094444"/>
    </source>
</evidence>
<evidence type="ECO:0000256" key="1">
    <source>
        <dbReference type="SAM" id="MobiDB-lite"/>
    </source>
</evidence>
<evidence type="ECO:0000313" key="3">
    <source>
        <dbReference type="EMBL" id="POS72140.1"/>
    </source>
</evidence>
<dbReference type="Gene3D" id="1.10.3210.50">
    <property type="match status" value="1"/>
</dbReference>
<dbReference type="Pfam" id="PF01966">
    <property type="entry name" value="HD"/>
    <property type="match status" value="1"/>
</dbReference>
<gene>
    <name evidence="3" type="ORF">DHEL01_v209467</name>
</gene>
<dbReference type="InParanoid" id="A0A2P5HPF7"/>
<dbReference type="PANTHER" id="PTHR33594">
    <property type="entry name" value="SUPERFAMILY HYDROLASE, PUTATIVE (AFU_ORTHOLOGUE AFUA_1G03035)-RELATED"/>
    <property type="match status" value="1"/>
</dbReference>
<dbReference type="PANTHER" id="PTHR33594:SF1">
    <property type="entry name" value="HD_PDEASE DOMAIN-CONTAINING PROTEIN"/>
    <property type="match status" value="1"/>
</dbReference>
<proteinExistence type="predicted"/>
<accession>A0A2P5HPF7</accession>
<dbReference type="Proteomes" id="UP000094444">
    <property type="component" value="Unassembled WGS sequence"/>
</dbReference>
<dbReference type="InterPro" id="IPR003607">
    <property type="entry name" value="HD/PDEase_dom"/>
</dbReference>
<comment type="caution">
    <text evidence="3">The sequence shown here is derived from an EMBL/GenBank/DDBJ whole genome shotgun (WGS) entry which is preliminary data.</text>
</comment>
<dbReference type="CDD" id="cd00077">
    <property type="entry name" value="HDc"/>
    <property type="match status" value="1"/>
</dbReference>
<keyword evidence="4" id="KW-1185">Reference proteome</keyword>
<dbReference type="InterPro" id="IPR006674">
    <property type="entry name" value="HD_domain"/>
</dbReference>
<organism evidence="3 4">
    <name type="scientific">Diaporthe helianthi</name>
    <dbReference type="NCBI Taxonomy" id="158607"/>
    <lineage>
        <taxon>Eukaryota</taxon>
        <taxon>Fungi</taxon>
        <taxon>Dikarya</taxon>
        <taxon>Ascomycota</taxon>
        <taxon>Pezizomycotina</taxon>
        <taxon>Sordariomycetes</taxon>
        <taxon>Sordariomycetidae</taxon>
        <taxon>Diaporthales</taxon>
        <taxon>Diaporthaceae</taxon>
        <taxon>Diaporthe</taxon>
    </lineage>
</organism>
<evidence type="ECO:0000259" key="2">
    <source>
        <dbReference type="SMART" id="SM00471"/>
    </source>
</evidence>
<dbReference type="OrthoDB" id="16547at2759"/>
<protein>
    <recommendedName>
        <fullName evidence="2">HD/PDEase domain-containing protein</fullName>
    </recommendedName>
</protein>
<feature type="region of interest" description="Disordered" evidence="1">
    <location>
        <begin position="1"/>
        <end position="32"/>
    </location>
</feature>
<name>A0A2P5HPF7_DIAHE</name>